<dbReference type="InterPro" id="IPR036010">
    <property type="entry name" value="2Fe-2S_ferredoxin-like_sf"/>
</dbReference>
<dbReference type="GO" id="GO:0051537">
    <property type="term" value="F:2 iron, 2 sulfur cluster binding"/>
    <property type="evidence" value="ECO:0007669"/>
    <property type="project" value="UniProtKB-KW"/>
</dbReference>
<dbReference type="PIRSF" id="PIRSF000127">
    <property type="entry name" value="Xanthine_DH"/>
    <property type="match status" value="1"/>
</dbReference>
<keyword evidence="11 18" id="KW-0411">Iron-sulfur</keyword>
<dbReference type="PaxDb" id="3827-XP_004491151.1"/>
<dbReference type="InterPro" id="IPR036318">
    <property type="entry name" value="FAD-bd_PCMH-like_sf"/>
</dbReference>
<dbReference type="GO" id="GO:0071949">
    <property type="term" value="F:FAD binding"/>
    <property type="evidence" value="ECO:0007669"/>
    <property type="project" value="InterPro"/>
</dbReference>
<dbReference type="InterPro" id="IPR016169">
    <property type="entry name" value="FAD-bd_PCMH_sub2"/>
</dbReference>
<reference evidence="21" key="1">
    <citation type="journal article" date="2013" name="Nat. Biotechnol.">
        <title>Draft genome sequence of chickpea (Cicer arietinum) provides a resource for trait improvement.</title>
        <authorList>
            <person name="Varshney R.K."/>
            <person name="Song C."/>
            <person name="Saxena R.K."/>
            <person name="Azam S."/>
            <person name="Yu S."/>
            <person name="Sharpe A.G."/>
            <person name="Cannon S."/>
            <person name="Baek J."/>
            <person name="Rosen B.D."/>
            <person name="Tar'an B."/>
            <person name="Millan T."/>
            <person name="Zhang X."/>
            <person name="Ramsay L.D."/>
            <person name="Iwata A."/>
            <person name="Wang Y."/>
            <person name="Nelson W."/>
            <person name="Farmer A.D."/>
            <person name="Gaur P.M."/>
            <person name="Soderlund C."/>
            <person name="Penmetsa R.V."/>
            <person name="Xu C."/>
            <person name="Bharti A.K."/>
            <person name="He W."/>
            <person name="Winter P."/>
            <person name="Zhao S."/>
            <person name="Hane J.K."/>
            <person name="Carrasquilla-Garcia N."/>
            <person name="Condie J.A."/>
            <person name="Upadhyaya H.D."/>
            <person name="Luo M.C."/>
            <person name="Thudi M."/>
            <person name="Gowda C.L."/>
            <person name="Singh N.P."/>
            <person name="Lichtenzveig J."/>
            <person name="Gali K.K."/>
            <person name="Rubio J."/>
            <person name="Nadarajan N."/>
            <person name="Dolezel J."/>
            <person name="Bansal K.C."/>
            <person name="Xu X."/>
            <person name="Edwards D."/>
            <person name="Zhang G."/>
            <person name="Kahl G."/>
            <person name="Gil J."/>
            <person name="Singh K.B."/>
            <person name="Datta S.K."/>
            <person name="Jackson S.A."/>
            <person name="Wang J."/>
            <person name="Cook D.R."/>
        </authorList>
    </citation>
    <scope>NUCLEOTIDE SEQUENCE [LARGE SCALE GENOMIC DNA]</scope>
    <source>
        <strain evidence="21">cv. CDC Frontier</strain>
    </source>
</reference>
<dbReference type="InterPro" id="IPR005107">
    <property type="entry name" value="CO_DH_flav_C"/>
</dbReference>
<dbReference type="InterPro" id="IPR001041">
    <property type="entry name" value="2Fe-2S_ferredoxin-type"/>
</dbReference>
<feature type="binding site" evidence="17">
    <location>
        <position position="443"/>
    </location>
    <ligand>
        <name>FAD</name>
        <dbReference type="ChEBI" id="CHEBI:57692"/>
    </ligand>
</feature>
<evidence type="ECO:0000256" key="13">
    <source>
        <dbReference type="ARBA" id="ARBA00023070"/>
    </source>
</evidence>
<keyword evidence="6 18" id="KW-0479">Metal-binding</keyword>
<dbReference type="Gene3D" id="3.30.43.10">
    <property type="entry name" value="Uridine Diphospho-n-acetylenolpyruvylglucosamine Reductase, domain 2"/>
    <property type="match status" value="1"/>
</dbReference>
<keyword evidence="13" id="KW-0073">Auxin biosynthesis</keyword>
<dbReference type="KEGG" id="cam:101503582"/>
<dbReference type="SUPFAM" id="SSF54665">
    <property type="entry name" value="CO dehydrogenase molybdoprotein N-domain-like"/>
    <property type="match status" value="1"/>
</dbReference>
<gene>
    <name evidence="22" type="primary">LOC101503582</name>
</gene>
<comment type="cofactor">
    <cofactor evidence="14">
        <name>[2Fe-2S] cluster</name>
        <dbReference type="ChEBI" id="CHEBI:190135"/>
    </cofactor>
</comment>
<dbReference type="PANTHER" id="PTHR11908:SF132">
    <property type="entry name" value="ALDEHYDE OXIDASE 1-RELATED"/>
    <property type="match status" value="1"/>
</dbReference>
<dbReference type="SMART" id="SM01092">
    <property type="entry name" value="CO_deh_flav_C"/>
    <property type="match status" value="1"/>
</dbReference>
<dbReference type="InterPro" id="IPR016167">
    <property type="entry name" value="FAD-bd_PCMH_sub1"/>
</dbReference>
<dbReference type="PROSITE" id="PS00197">
    <property type="entry name" value="2FE2S_FER_1"/>
    <property type="match status" value="1"/>
</dbReference>
<feature type="binding site" evidence="17">
    <location>
        <begin position="359"/>
        <end position="363"/>
    </location>
    <ligand>
        <name>FAD</name>
        <dbReference type="ChEBI" id="CHEBI:57692"/>
    </ligand>
</feature>
<evidence type="ECO:0000256" key="14">
    <source>
        <dbReference type="ARBA" id="ARBA00034078"/>
    </source>
</evidence>
<feature type="domain" description="FAD-binding PCMH-type" evidence="20">
    <location>
        <begin position="236"/>
        <end position="425"/>
    </location>
</feature>
<accession>A0A1S2XLG2</accession>
<feature type="binding site" evidence="18">
    <location>
        <position position="121"/>
    </location>
    <ligand>
        <name>[2Fe-2S] cluster</name>
        <dbReference type="ChEBI" id="CHEBI:190135"/>
        <label>2</label>
    </ligand>
</feature>
<evidence type="ECO:0000256" key="18">
    <source>
        <dbReference type="PIRSR" id="PIRSR000127-3"/>
    </source>
</evidence>
<evidence type="ECO:0000256" key="2">
    <source>
        <dbReference type="ARBA" id="ARBA00006849"/>
    </source>
</evidence>
<dbReference type="SUPFAM" id="SSF56003">
    <property type="entry name" value="Molybdenum cofactor-binding domain"/>
    <property type="match status" value="1"/>
</dbReference>
<keyword evidence="5 18" id="KW-0001">2Fe-2S</keyword>
<dbReference type="GO" id="GO:0009688">
    <property type="term" value="P:abscisic acid biosynthetic process"/>
    <property type="evidence" value="ECO:0007669"/>
    <property type="project" value="UniProtKB-KW"/>
</dbReference>
<evidence type="ECO:0000256" key="5">
    <source>
        <dbReference type="ARBA" id="ARBA00022714"/>
    </source>
</evidence>
<feature type="binding site" evidence="18">
    <location>
        <position position="814"/>
    </location>
    <ligand>
        <name>Mo-molybdopterin</name>
        <dbReference type="ChEBI" id="CHEBI:71302"/>
    </ligand>
    <ligandPart>
        <name>Mo</name>
        <dbReference type="ChEBI" id="CHEBI:28685"/>
    </ligandPart>
</feature>
<evidence type="ECO:0000256" key="16">
    <source>
        <dbReference type="PIRSR" id="PIRSR000127-1"/>
    </source>
</evidence>
<evidence type="ECO:0000256" key="4">
    <source>
        <dbReference type="ARBA" id="ARBA00022630"/>
    </source>
</evidence>
<feature type="binding site" evidence="18">
    <location>
        <position position="845"/>
    </location>
    <ligand>
        <name>Mo-molybdopterin</name>
        <dbReference type="ChEBI" id="CHEBI:71302"/>
    </ligand>
    <ligandPart>
        <name>Mo</name>
        <dbReference type="ChEBI" id="CHEBI:28685"/>
    </ligandPart>
</feature>
<evidence type="ECO:0000256" key="10">
    <source>
        <dbReference type="ARBA" id="ARBA00023004"/>
    </source>
</evidence>
<feature type="binding site" evidence="18">
    <location>
        <position position="958"/>
    </location>
    <ligand>
        <name>Mo-molybdopterin</name>
        <dbReference type="ChEBI" id="CHEBI:71302"/>
    </ligand>
    <ligandPart>
        <name>Mo</name>
        <dbReference type="ChEBI" id="CHEBI:28685"/>
    </ligandPart>
</feature>
<comment type="cofactor">
    <cofactor evidence="18">
        <name>[2Fe-2S] cluster</name>
        <dbReference type="ChEBI" id="CHEBI:190135"/>
    </cofactor>
    <text evidence="18">Binds 2 [2Fe-2S] clusters.</text>
</comment>
<reference evidence="22" key="2">
    <citation type="submission" date="2025-08" db="UniProtKB">
        <authorList>
            <consortium name="RefSeq"/>
        </authorList>
    </citation>
    <scope>IDENTIFICATION</scope>
    <source>
        <tissue evidence="22">Etiolated seedlings</tissue>
    </source>
</reference>
<keyword evidence="12" id="KW-0520">NAD</keyword>
<dbReference type="GO" id="GO:0050302">
    <property type="term" value="F:indole-3-acetaldehyde oxidase activity"/>
    <property type="evidence" value="ECO:0007669"/>
    <property type="project" value="UniProtKB-EC"/>
</dbReference>
<feature type="binding site" evidence="17">
    <location>
        <position position="375"/>
    </location>
    <ligand>
        <name>FAD</name>
        <dbReference type="ChEBI" id="CHEBI:57692"/>
    </ligand>
</feature>
<dbReference type="InterPro" id="IPR002888">
    <property type="entry name" value="2Fe-2S-bd"/>
</dbReference>
<evidence type="ECO:0000256" key="11">
    <source>
        <dbReference type="ARBA" id="ARBA00023014"/>
    </source>
</evidence>
<dbReference type="InterPro" id="IPR016166">
    <property type="entry name" value="FAD-bd_PCMH"/>
</dbReference>
<feature type="binding site" evidence="18">
    <location>
        <position position="168"/>
    </location>
    <ligand>
        <name>[2Fe-2S] cluster</name>
        <dbReference type="ChEBI" id="CHEBI:190135"/>
        <label>2</label>
    </ligand>
</feature>
<dbReference type="Pfam" id="PF03450">
    <property type="entry name" value="CO_deh_flav_C"/>
    <property type="match status" value="1"/>
</dbReference>
<evidence type="ECO:0000256" key="12">
    <source>
        <dbReference type="ARBA" id="ARBA00023027"/>
    </source>
</evidence>
<keyword evidence="21" id="KW-1185">Reference proteome</keyword>
<dbReference type="SUPFAM" id="SSF47741">
    <property type="entry name" value="CO dehydrogenase ISP C-domain like"/>
    <property type="match status" value="1"/>
</dbReference>
<dbReference type="InterPro" id="IPR008274">
    <property type="entry name" value="AldOxase/xan_DH_MoCoBD1"/>
</dbReference>
<dbReference type="InterPro" id="IPR012675">
    <property type="entry name" value="Beta-grasp_dom_sf"/>
</dbReference>
<comment type="similarity">
    <text evidence="2">Belongs to the xanthine dehydrogenase family.</text>
</comment>
<dbReference type="SUPFAM" id="SSF54292">
    <property type="entry name" value="2Fe-2S ferredoxin-like"/>
    <property type="match status" value="1"/>
</dbReference>
<dbReference type="Pfam" id="PF02738">
    <property type="entry name" value="MoCoBD_1"/>
    <property type="match status" value="1"/>
</dbReference>
<dbReference type="SUPFAM" id="SSF56176">
    <property type="entry name" value="FAD-binding/transporter-associated domain-like"/>
    <property type="match status" value="1"/>
</dbReference>
<dbReference type="Pfam" id="PF00941">
    <property type="entry name" value="FAD_binding_5"/>
    <property type="match status" value="1"/>
</dbReference>
<evidence type="ECO:0000313" key="22">
    <source>
        <dbReference type="RefSeq" id="XP_004491151.1"/>
    </source>
</evidence>
<dbReference type="Gene3D" id="3.30.390.50">
    <property type="entry name" value="CO dehydrogenase flavoprotein, C-terminal domain"/>
    <property type="match status" value="1"/>
</dbReference>
<dbReference type="InterPro" id="IPR016208">
    <property type="entry name" value="Ald_Oxase/xanthine_DH-like"/>
</dbReference>
<dbReference type="GO" id="GO:0009851">
    <property type="term" value="P:auxin biosynthetic process"/>
    <property type="evidence" value="ECO:0007669"/>
    <property type="project" value="UniProtKB-KW"/>
</dbReference>
<dbReference type="GeneID" id="101503582"/>
<dbReference type="Gene3D" id="3.30.465.10">
    <property type="match status" value="1"/>
</dbReference>
<evidence type="ECO:0000256" key="8">
    <source>
        <dbReference type="ARBA" id="ARBA00022865"/>
    </source>
</evidence>
<dbReference type="SMART" id="SM01008">
    <property type="entry name" value="Ald_Xan_dh_C"/>
    <property type="match status" value="1"/>
</dbReference>
<evidence type="ECO:0000256" key="6">
    <source>
        <dbReference type="ARBA" id="ARBA00022723"/>
    </source>
</evidence>
<dbReference type="Pfam" id="PF01799">
    <property type="entry name" value="Fer2_2"/>
    <property type="match status" value="1"/>
</dbReference>
<dbReference type="InterPro" id="IPR036856">
    <property type="entry name" value="Ald_Oxase/Xan_DH_a/b_sf"/>
</dbReference>
<feature type="binding site" evidence="18">
    <location>
        <position position="81"/>
    </location>
    <ligand>
        <name>[2Fe-2S] cluster</name>
        <dbReference type="ChEBI" id="CHEBI:190135"/>
        <label>1</label>
    </ligand>
</feature>
<dbReference type="Pfam" id="PF20256">
    <property type="entry name" value="MoCoBD_2"/>
    <property type="match status" value="1"/>
</dbReference>
<dbReference type="STRING" id="3827.A0A1S2XLG2"/>
<feature type="active site" description="Proton acceptor" evidence="16">
    <location>
        <position position="1308"/>
    </location>
</feature>
<dbReference type="Gene3D" id="3.90.1170.50">
    <property type="entry name" value="Aldehyde oxidase/xanthine dehydrogenase, a/b hammerhead"/>
    <property type="match status" value="1"/>
</dbReference>
<keyword evidence="10 18" id="KW-0408">Iron</keyword>
<keyword evidence="8" id="KW-0937">Abscisic acid biosynthesis</keyword>
<dbReference type="InterPro" id="IPR006058">
    <property type="entry name" value="2Fe2S_fd_BS"/>
</dbReference>
<feature type="binding site" evidence="17">
    <location>
        <position position="926"/>
    </location>
    <ligand>
        <name>substrate</name>
    </ligand>
</feature>
<evidence type="ECO:0000259" key="19">
    <source>
        <dbReference type="PROSITE" id="PS51085"/>
    </source>
</evidence>
<dbReference type="FunFam" id="1.10.150.120:FF:000006">
    <property type="entry name" value="Aldehyde oxidase"/>
    <property type="match status" value="1"/>
</dbReference>
<keyword evidence="3 18" id="KW-0500">Molybdenum</keyword>
<evidence type="ECO:0000256" key="15">
    <source>
        <dbReference type="ARBA" id="ARBA00067017"/>
    </source>
</evidence>
<proteinExistence type="inferred from homology"/>
<feature type="binding site" evidence="18">
    <location>
        <position position="56"/>
    </location>
    <ligand>
        <name>[2Fe-2S] cluster</name>
        <dbReference type="ChEBI" id="CHEBI:190135"/>
        <label>1</label>
    </ligand>
</feature>
<evidence type="ECO:0000256" key="9">
    <source>
        <dbReference type="ARBA" id="ARBA00023002"/>
    </source>
</evidence>
<dbReference type="FunFam" id="3.10.20.30:FF:000012">
    <property type="entry name" value="Xanthine dehydrogenase/oxidase"/>
    <property type="match status" value="1"/>
</dbReference>
<evidence type="ECO:0000313" key="21">
    <source>
        <dbReference type="Proteomes" id="UP000087171"/>
    </source>
</evidence>
<comment type="cofactor">
    <cofactor evidence="1 17">
        <name>FAD</name>
        <dbReference type="ChEBI" id="CHEBI:57692"/>
    </cofactor>
</comment>
<sequence length="1377" mass="151124">MDLKKSENNHSSVLIFCVNGDKFELSKVDPSTTLLEFLRTQTRFKSVKLGCGEGGCGACVVLISKYDPLLDIVEDFTASSCLTLLCSIHGCSITTSEGIGNSKHGFHPIHERFAGFHASQCGFCTPGMCVSLFGTLVNAEKNNFPEPPSGFSKITVSESEKAIAGNLCRCTGYRPIADACKSFAADVDMEDLGLNSFWKKGDSKDLKLSTLPRYNHHHKNIKFPMFLKDIKHDLFLDSEKHSWHKPTSLNELQSLLDLNHDNANGSRMKLVVSNTGMGYYKDREGYDKYIDLKGISEFSKIRKDQSGIEIGAAVSISKAIEILKEQSNSNFMSDFVMILEKISDHMNKVASGFIRNTASVGGNLVMAQKNRFPSDIATVLLAVDSMVHIMTGAKFEWLALEDFLDRPPLGLESVLLSIKIPNMKLKKSESSETKSRFVFETYRASSRPLGNALSYLNAAFLVQVSPCKDTDGTIMIETCRLSFGGFGDKHAVRAKHVEEFLAGKLLNVGILYNAVNLFTSTGTIIPQDETSKKAYLSSLAVGFLFQFFNSLIDSPARITNGYLNGYTHPPSVEASNIKENQKQVHHSKFPTLLSSGKQILQAGSEYCPIGKPVVKSGAALQASGEAVFVDDIPSPTNCLHGTYIYSEKPLARIKSIKLGSELQLDGVRDILSCKDIPNGGKNLGANSIFGSEPLFAEEIARCVGERLAFVVADTQKLADIAANSAVVDYSIENLELPILRVEDAVERSSFFEVPPFLRPGNQIGDVSKGMAEADHKVLSAEIKLGSQYYFYMETQTALAVPDEDNCITVYSSSQSPELVHSTIARCLGIPENNVRVITRRVGGGFGGKGLKSIAAAASCALAAHKLQRPVRMYLNRKTDMIMAGGRHPMKITYNVGFKNNGKITALELKILVNSGIYPDVSVIMPRNIVGALKKYDWGALSFDIKLCRTNHPSRSAMRAPGDVQGSFIAEGIIENVADTLSMEVDSVRSINLHTYTSLKAFYEDCYGEPLEYTMPLIWNKLAVSANYEHRVDKVKEFNRINTWKKRGISRVPALYELNLRPTPGKVGILSDGSVVVEVGGIELGQGLWTKVKQMAAFVLGSIQCDGNGSLLDKVRVVQSDSLSLIQGGLTAGSTTSESSCEAVRLSCNVLVERLMPIKKKLQEENGSIKWETLILQAYMQAVNLSASSFFVPSYNSMKYINYGAAVSEVEIDLLTGETRFLQTDIIYDCGQSLNPAVDLGQIEGSFIQGLGFFMLEEYETNLDGLVLADGTWNYKIPTIDTIPQQFNVEILNSEHHQHRVLSSKASGEPPLLLAASVHCATRSAIKEARKQLLSWSNLDDGSDSTFQLGVPATMPVVKELSGLDIVQRYLKWKMDNK</sequence>
<keyword evidence="4" id="KW-0285">Flavoprotein</keyword>
<evidence type="ECO:0000256" key="7">
    <source>
        <dbReference type="ARBA" id="ARBA00022827"/>
    </source>
</evidence>
<feature type="binding site" evidence="18">
    <location>
        <position position="170"/>
    </location>
    <ligand>
        <name>[2Fe-2S] cluster</name>
        <dbReference type="ChEBI" id="CHEBI:190135"/>
        <label>2</label>
    </ligand>
</feature>
<feature type="binding site" evidence="18">
    <location>
        <position position="124"/>
    </location>
    <ligand>
        <name>[2Fe-2S] cluster</name>
        <dbReference type="ChEBI" id="CHEBI:190135"/>
        <label>2</label>
    </ligand>
</feature>
<dbReference type="Gene3D" id="3.30.365.10">
    <property type="entry name" value="Aldehyde oxidase/xanthine dehydrogenase, molybdopterin binding domain"/>
    <property type="match status" value="4"/>
</dbReference>
<dbReference type="InterPro" id="IPR036884">
    <property type="entry name" value="2Fe-2S-bd_dom_sf"/>
</dbReference>
<protein>
    <recommendedName>
        <fullName evidence="15">indole-3-acetaldehyde oxidase</fullName>
        <ecNumber evidence="15">1.2.3.7</ecNumber>
    </recommendedName>
</protein>
<dbReference type="eggNOG" id="KOG0430">
    <property type="taxonomic scope" value="Eukaryota"/>
</dbReference>
<dbReference type="Pfam" id="PF01315">
    <property type="entry name" value="Ald_Xan_dh_C"/>
    <property type="match status" value="1"/>
</dbReference>
<dbReference type="InterPro" id="IPR002346">
    <property type="entry name" value="Mopterin_DH_FAD-bd"/>
</dbReference>
<dbReference type="InterPro" id="IPR046867">
    <property type="entry name" value="AldOxase/xan_DH_MoCoBD2"/>
</dbReference>
<dbReference type="Pfam" id="PF00111">
    <property type="entry name" value="Fer2"/>
    <property type="match status" value="1"/>
</dbReference>
<feature type="binding site" evidence="18">
    <location>
        <position position="51"/>
    </location>
    <ligand>
        <name>[2Fe-2S] cluster</name>
        <dbReference type="ChEBI" id="CHEBI:190135"/>
        <label>1</label>
    </ligand>
</feature>
<organism evidence="21 22">
    <name type="scientific">Cicer arietinum</name>
    <name type="common">Chickpea</name>
    <name type="synonym">Garbanzo</name>
    <dbReference type="NCBI Taxonomy" id="3827"/>
    <lineage>
        <taxon>Eukaryota</taxon>
        <taxon>Viridiplantae</taxon>
        <taxon>Streptophyta</taxon>
        <taxon>Embryophyta</taxon>
        <taxon>Tracheophyta</taxon>
        <taxon>Spermatophyta</taxon>
        <taxon>Magnoliopsida</taxon>
        <taxon>eudicotyledons</taxon>
        <taxon>Gunneridae</taxon>
        <taxon>Pentapetalae</taxon>
        <taxon>rosids</taxon>
        <taxon>fabids</taxon>
        <taxon>Fabales</taxon>
        <taxon>Fabaceae</taxon>
        <taxon>Papilionoideae</taxon>
        <taxon>50 kb inversion clade</taxon>
        <taxon>NPAAA clade</taxon>
        <taxon>Hologalegina</taxon>
        <taxon>IRL clade</taxon>
        <taxon>Cicereae</taxon>
        <taxon>Cicer</taxon>
    </lineage>
</organism>
<dbReference type="GO" id="GO:0005506">
    <property type="term" value="F:iron ion binding"/>
    <property type="evidence" value="ECO:0007669"/>
    <property type="project" value="InterPro"/>
</dbReference>
<dbReference type="FunFam" id="3.30.365.10:FF:000001">
    <property type="entry name" value="Xanthine dehydrogenase oxidase"/>
    <property type="match status" value="1"/>
</dbReference>
<dbReference type="Gene3D" id="3.10.20.30">
    <property type="match status" value="1"/>
</dbReference>
<dbReference type="Gene3D" id="1.10.150.120">
    <property type="entry name" value="[2Fe-2S]-binding domain"/>
    <property type="match status" value="1"/>
</dbReference>
<dbReference type="PANTHER" id="PTHR11908">
    <property type="entry name" value="XANTHINE DEHYDROGENASE"/>
    <property type="match status" value="1"/>
</dbReference>
<keyword evidence="9" id="KW-0560">Oxidoreductase</keyword>
<dbReference type="InterPro" id="IPR037165">
    <property type="entry name" value="AldOxase/xan_DH_Mopterin-bd_sf"/>
</dbReference>
<dbReference type="RefSeq" id="XP_004491151.1">
    <property type="nucleotide sequence ID" value="XM_004491094.3"/>
</dbReference>
<evidence type="ECO:0000256" key="17">
    <source>
        <dbReference type="PIRSR" id="PIRSR000127-2"/>
    </source>
</evidence>
<name>A0A1S2XLG2_CICAR</name>
<dbReference type="Proteomes" id="UP000087171">
    <property type="component" value="Chromosome Ca2"/>
</dbReference>
<evidence type="ECO:0000259" key="20">
    <source>
        <dbReference type="PROSITE" id="PS51387"/>
    </source>
</evidence>
<feature type="domain" description="2Fe-2S ferredoxin-type" evidence="19">
    <location>
        <begin position="12"/>
        <end position="99"/>
    </location>
</feature>
<evidence type="ECO:0000256" key="3">
    <source>
        <dbReference type="ARBA" id="ARBA00022505"/>
    </source>
</evidence>
<dbReference type="InterPro" id="IPR036683">
    <property type="entry name" value="CO_DH_flav_C_dom_sf"/>
</dbReference>
<dbReference type="EC" id="1.2.3.7" evidence="15"/>
<evidence type="ECO:0000256" key="1">
    <source>
        <dbReference type="ARBA" id="ARBA00001974"/>
    </source>
</evidence>
<dbReference type="SUPFAM" id="SSF55447">
    <property type="entry name" value="CO dehydrogenase flavoprotein C-terminal domain-like"/>
    <property type="match status" value="1"/>
</dbReference>
<feature type="binding site" evidence="17">
    <location>
        <position position="415"/>
    </location>
    <ligand>
        <name>FAD</name>
        <dbReference type="ChEBI" id="CHEBI:57692"/>
    </ligand>
</feature>
<dbReference type="PROSITE" id="PS51387">
    <property type="entry name" value="FAD_PCMH"/>
    <property type="match status" value="1"/>
</dbReference>
<dbReference type="PROSITE" id="PS51085">
    <property type="entry name" value="2FE2S_FER_2"/>
    <property type="match status" value="1"/>
</dbReference>
<comment type="cofactor">
    <cofactor evidence="18">
        <name>Mo-molybdopterin</name>
        <dbReference type="ChEBI" id="CHEBI:71302"/>
    </cofactor>
    <text evidence="18">Binds 1 Mo-molybdopterin (Mo-MPT) cofactor per subunit.</text>
</comment>
<keyword evidence="7 17" id="KW-0274">FAD</keyword>
<dbReference type="OrthoDB" id="8300278at2759"/>
<feature type="binding site" evidence="18">
    <location>
        <position position="1132"/>
    </location>
    <ligand>
        <name>Mo-molybdopterin</name>
        <dbReference type="ChEBI" id="CHEBI:71302"/>
    </ligand>
    <ligandPart>
        <name>Mo</name>
        <dbReference type="ChEBI" id="CHEBI:28685"/>
    </ligandPart>
</feature>
<dbReference type="InterPro" id="IPR000674">
    <property type="entry name" value="Ald_Oxase/Xan_DH_a/b"/>
</dbReference>
<feature type="binding site" evidence="18">
    <location>
        <position position="59"/>
    </location>
    <ligand>
        <name>[2Fe-2S] cluster</name>
        <dbReference type="ChEBI" id="CHEBI:190135"/>
        <label>1</label>
    </ligand>
</feature>